<comment type="similarity">
    <text evidence="1 8">Belongs to the 2Fe2S plant-type ferredoxin family.</text>
</comment>
<gene>
    <name evidence="10" type="ORF">HYH03_005071</name>
</gene>
<dbReference type="PROSITE" id="PS00197">
    <property type="entry name" value="2FE2S_FER_1"/>
    <property type="match status" value="1"/>
</dbReference>
<keyword evidence="6 8" id="KW-0408">Iron</keyword>
<organism evidence="10 11">
    <name type="scientific">Edaphochlamys debaryana</name>
    <dbReference type="NCBI Taxonomy" id="47281"/>
    <lineage>
        <taxon>Eukaryota</taxon>
        <taxon>Viridiplantae</taxon>
        <taxon>Chlorophyta</taxon>
        <taxon>core chlorophytes</taxon>
        <taxon>Chlorophyceae</taxon>
        <taxon>CS clade</taxon>
        <taxon>Chlamydomonadales</taxon>
        <taxon>Chlamydomonadales incertae sedis</taxon>
        <taxon>Edaphochlamys</taxon>
    </lineage>
</organism>
<dbReference type="InterPro" id="IPR010241">
    <property type="entry name" value="Fd_pln"/>
</dbReference>
<dbReference type="PANTHER" id="PTHR43112">
    <property type="entry name" value="FERREDOXIN"/>
    <property type="match status" value="1"/>
</dbReference>
<dbReference type="NCBIfam" id="TIGR02008">
    <property type="entry name" value="fdx_plant"/>
    <property type="match status" value="1"/>
</dbReference>
<evidence type="ECO:0000313" key="11">
    <source>
        <dbReference type="Proteomes" id="UP000612055"/>
    </source>
</evidence>
<dbReference type="Gene3D" id="3.10.20.30">
    <property type="match status" value="1"/>
</dbReference>
<dbReference type="GO" id="GO:0046872">
    <property type="term" value="F:metal ion binding"/>
    <property type="evidence" value="ECO:0007669"/>
    <property type="project" value="UniProtKB-KW"/>
</dbReference>
<keyword evidence="4 8" id="KW-0479">Metal-binding</keyword>
<protein>
    <recommendedName>
        <fullName evidence="8">Ferredoxin</fullName>
    </recommendedName>
</protein>
<reference evidence="10" key="1">
    <citation type="journal article" date="2020" name="bioRxiv">
        <title>Comparative genomics of Chlamydomonas.</title>
        <authorList>
            <person name="Craig R.J."/>
            <person name="Hasan A.R."/>
            <person name="Ness R.W."/>
            <person name="Keightley P.D."/>
        </authorList>
    </citation>
    <scope>NUCLEOTIDE SEQUENCE</scope>
    <source>
        <strain evidence="10">CCAP 11/70</strain>
    </source>
</reference>
<sequence>MMALRASVAAPKAVRPTKASRSTVKVSAFQVTLRMPSGKTKTMDVNADEALFDAIERHDIDLPYLCRTGTCGTCAGRLQTGTVAQKGQHILSPEQVAAGFVLMCSSYPTSDCVILTHQEERLHTCAYGTKEATH</sequence>
<dbReference type="InterPro" id="IPR001041">
    <property type="entry name" value="2Fe-2S_ferredoxin-type"/>
</dbReference>
<dbReference type="InterPro" id="IPR012675">
    <property type="entry name" value="Beta-grasp_dom_sf"/>
</dbReference>
<keyword evidence="5 8" id="KW-0249">Electron transport</keyword>
<feature type="domain" description="2Fe-2S ferredoxin-type" evidence="9">
    <location>
        <begin position="29"/>
        <end position="120"/>
    </location>
</feature>
<evidence type="ECO:0000256" key="7">
    <source>
        <dbReference type="ARBA" id="ARBA00023014"/>
    </source>
</evidence>
<dbReference type="CDD" id="cd00207">
    <property type="entry name" value="fer2"/>
    <property type="match status" value="1"/>
</dbReference>
<evidence type="ECO:0000256" key="2">
    <source>
        <dbReference type="ARBA" id="ARBA00022448"/>
    </source>
</evidence>
<keyword evidence="7 8" id="KW-0411">Iron-sulfur</keyword>
<evidence type="ECO:0000256" key="6">
    <source>
        <dbReference type="ARBA" id="ARBA00023004"/>
    </source>
</evidence>
<dbReference type="AlphaFoldDB" id="A0A835YA70"/>
<dbReference type="Proteomes" id="UP000612055">
    <property type="component" value="Unassembled WGS sequence"/>
</dbReference>
<dbReference type="EMBL" id="JAEHOE010000016">
    <property type="protein sequence ID" value="KAG2497076.1"/>
    <property type="molecule type" value="Genomic_DNA"/>
</dbReference>
<evidence type="ECO:0000256" key="5">
    <source>
        <dbReference type="ARBA" id="ARBA00022982"/>
    </source>
</evidence>
<dbReference type="GO" id="GO:0022900">
    <property type="term" value="P:electron transport chain"/>
    <property type="evidence" value="ECO:0007669"/>
    <property type="project" value="InterPro"/>
</dbReference>
<dbReference type="SUPFAM" id="SSF54292">
    <property type="entry name" value="2Fe-2S ferredoxin-like"/>
    <property type="match status" value="1"/>
</dbReference>
<dbReference type="PANTHER" id="PTHR43112:SF3">
    <property type="entry name" value="FERREDOXIN-2, CHLOROPLASTIC"/>
    <property type="match status" value="1"/>
</dbReference>
<comment type="cofactor">
    <cofactor evidence="8">
        <name>[2Fe-2S] cluster</name>
        <dbReference type="ChEBI" id="CHEBI:190135"/>
    </cofactor>
    <text evidence="8">Binds 1 [2Fe-2S] cluster.</text>
</comment>
<evidence type="ECO:0000313" key="10">
    <source>
        <dbReference type="EMBL" id="KAG2497076.1"/>
    </source>
</evidence>
<dbReference type="PROSITE" id="PS51085">
    <property type="entry name" value="2FE2S_FER_2"/>
    <property type="match status" value="1"/>
</dbReference>
<evidence type="ECO:0000256" key="1">
    <source>
        <dbReference type="ARBA" id="ARBA00007874"/>
    </source>
</evidence>
<evidence type="ECO:0000256" key="3">
    <source>
        <dbReference type="ARBA" id="ARBA00022714"/>
    </source>
</evidence>
<comment type="caution">
    <text evidence="10">The sequence shown here is derived from an EMBL/GenBank/DDBJ whole genome shotgun (WGS) entry which is preliminary data.</text>
</comment>
<proteinExistence type="inferred from homology"/>
<evidence type="ECO:0000256" key="4">
    <source>
        <dbReference type="ARBA" id="ARBA00022723"/>
    </source>
</evidence>
<comment type="function">
    <text evidence="8">Ferredoxins are iron-sulfur proteins that transfer electrons in a wide variety of metabolic reactions.</text>
</comment>
<evidence type="ECO:0000256" key="8">
    <source>
        <dbReference type="RuleBase" id="RU364001"/>
    </source>
</evidence>
<dbReference type="InterPro" id="IPR036010">
    <property type="entry name" value="2Fe-2S_ferredoxin-like_sf"/>
</dbReference>
<keyword evidence="2 8" id="KW-0813">Transport</keyword>
<accession>A0A835YA70</accession>
<evidence type="ECO:0000259" key="9">
    <source>
        <dbReference type="PROSITE" id="PS51085"/>
    </source>
</evidence>
<keyword evidence="8" id="KW-0934">Plastid</keyword>
<dbReference type="InterPro" id="IPR006058">
    <property type="entry name" value="2Fe2S_fd_BS"/>
</dbReference>
<dbReference type="Pfam" id="PF00111">
    <property type="entry name" value="Fer2"/>
    <property type="match status" value="1"/>
</dbReference>
<dbReference type="OrthoDB" id="1885901at2759"/>
<name>A0A835YA70_9CHLO</name>
<comment type="subcellular location">
    <subcellularLocation>
        <location evidence="8">Plastid</location>
        <location evidence="8">Chloroplast</location>
    </subcellularLocation>
</comment>
<keyword evidence="3 8" id="KW-0001">2Fe-2S</keyword>
<dbReference type="GO" id="GO:0051537">
    <property type="term" value="F:2 iron, 2 sulfur cluster binding"/>
    <property type="evidence" value="ECO:0007669"/>
    <property type="project" value="UniProtKB-KW"/>
</dbReference>
<keyword evidence="8" id="KW-0150">Chloroplast</keyword>
<keyword evidence="11" id="KW-1185">Reference proteome</keyword>
<dbReference type="GO" id="GO:0009507">
    <property type="term" value="C:chloroplast"/>
    <property type="evidence" value="ECO:0007669"/>
    <property type="project" value="UniProtKB-SubCell"/>
</dbReference>
<dbReference type="GO" id="GO:0009055">
    <property type="term" value="F:electron transfer activity"/>
    <property type="evidence" value="ECO:0007669"/>
    <property type="project" value="InterPro"/>
</dbReference>